<name>A0A1T4XU28_9FIRM</name>
<dbReference type="EMBL" id="FUYF01000017">
    <property type="protein sequence ID" value="SKA93040.1"/>
    <property type="molecule type" value="Genomic_DNA"/>
</dbReference>
<feature type="compositionally biased region" description="Low complexity" evidence="1">
    <location>
        <begin position="29"/>
        <end position="67"/>
    </location>
</feature>
<proteinExistence type="predicted"/>
<feature type="chain" id="PRO_5038772294" description="Lipoprotein" evidence="2">
    <location>
        <begin position="26"/>
        <end position="267"/>
    </location>
</feature>
<feature type="signal peptide" evidence="2">
    <location>
        <begin position="1"/>
        <end position="25"/>
    </location>
</feature>
<dbReference type="Proteomes" id="UP000190286">
    <property type="component" value="Unassembled WGS sequence"/>
</dbReference>
<protein>
    <recommendedName>
        <fullName evidence="5">Lipoprotein</fullName>
    </recommendedName>
</protein>
<evidence type="ECO:0008006" key="5">
    <source>
        <dbReference type="Google" id="ProtNLM"/>
    </source>
</evidence>
<reference evidence="3 4" key="1">
    <citation type="submission" date="2017-02" db="EMBL/GenBank/DDBJ databases">
        <authorList>
            <person name="Peterson S.W."/>
        </authorList>
    </citation>
    <scope>NUCLEOTIDE SEQUENCE [LARGE SCALE GENOMIC DNA]</scope>
    <source>
        <strain evidence="3 4">ATCC 27749</strain>
    </source>
</reference>
<keyword evidence="4" id="KW-1185">Reference proteome</keyword>
<accession>A0A1T4XU28</accession>
<gene>
    <name evidence="3" type="ORF">SAMN02745178_02333</name>
</gene>
<evidence type="ECO:0000256" key="1">
    <source>
        <dbReference type="SAM" id="MobiDB-lite"/>
    </source>
</evidence>
<evidence type="ECO:0000313" key="3">
    <source>
        <dbReference type="EMBL" id="SKA93040.1"/>
    </source>
</evidence>
<keyword evidence="2" id="KW-0732">Signal</keyword>
<dbReference type="GeneID" id="93339361"/>
<evidence type="ECO:0000256" key="2">
    <source>
        <dbReference type="SAM" id="SignalP"/>
    </source>
</evidence>
<dbReference type="RefSeq" id="WP_143402745.1">
    <property type="nucleotide sequence ID" value="NZ_CAKVTM010000018.1"/>
</dbReference>
<dbReference type="PROSITE" id="PS51257">
    <property type="entry name" value="PROKAR_LIPOPROTEIN"/>
    <property type="match status" value="1"/>
</dbReference>
<feature type="region of interest" description="Disordered" evidence="1">
    <location>
        <begin position="29"/>
        <end position="95"/>
    </location>
</feature>
<evidence type="ECO:0000313" key="4">
    <source>
        <dbReference type="Proteomes" id="UP000190286"/>
    </source>
</evidence>
<sequence>MTQKSTKAILSIALCTCLLSGCSISITPASSSASSTPLSNSENNSDTNSTDTSASTPPSPTPAATASVDEPVESASGDVLPESTPAQNEQISVFPDNEAQKSDLALYTQTLGRFFHSPMQSTKDIPLDYSLSFFLLYQTFERNGEGSSYTQNSNFFWEIPESDILQTADLYLGLSDLSISSITEWPFGDPQNGTCYYSQETSLPYGDITVTDVTFDTAASEALVFTETSDNQFEDSSKQKSALVYHFTYTDNSDGNVVYQLESITSQ</sequence>
<dbReference type="AlphaFoldDB" id="A0A1T4XU28"/>
<organism evidence="3 4">
    <name type="scientific">Gemmiger formicilis</name>
    <dbReference type="NCBI Taxonomy" id="745368"/>
    <lineage>
        <taxon>Bacteria</taxon>
        <taxon>Bacillati</taxon>
        <taxon>Bacillota</taxon>
        <taxon>Clostridia</taxon>
        <taxon>Eubacteriales</taxon>
        <taxon>Gemmiger</taxon>
    </lineage>
</organism>